<sequence length="67" mass="7883">MLNDRIIIYAQDIMNFTGRSKSYAYKVLKQVKEGVGKAKHNLLTIQEFADFHRIPVKELTDILFKKR</sequence>
<dbReference type="Proteomes" id="UP000198790">
    <property type="component" value="Unassembled WGS sequence"/>
</dbReference>
<protein>
    <submittedName>
        <fullName evidence="1">Uncharacterized protein</fullName>
    </submittedName>
</protein>
<dbReference type="RefSeq" id="WP_092898843.1">
    <property type="nucleotide sequence ID" value="NZ_FOKK01000011.1"/>
</dbReference>
<evidence type="ECO:0000313" key="1">
    <source>
        <dbReference type="EMBL" id="SFB46482.1"/>
    </source>
</evidence>
<dbReference type="EMBL" id="FOKK01000011">
    <property type="protein sequence ID" value="SFB46482.1"/>
    <property type="molecule type" value="Genomic_DNA"/>
</dbReference>
<dbReference type="OrthoDB" id="711499at2"/>
<accession>A0A1I1B9K9</accession>
<gene>
    <name evidence="1" type="ORF">SAMN04489723_111123</name>
</gene>
<proteinExistence type="predicted"/>
<organism evidence="1 2">
    <name type="scientific">Algoriphagus aquimarinus</name>
    <dbReference type="NCBI Taxonomy" id="237018"/>
    <lineage>
        <taxon>Bacteria</taxon>
        <taxon>Pseudomonadati</taxon>
        <taxon>Bacteroidota</taxon>
        <taxon>Cytophagia</taxon>
        <taxon>Cytophagales</taxon>
        <taxon>Cyclobacteriaceae</taxon>
        <taxon>Algoriphagus</taxon>
    </lineage>
</organism>
<keyword evidence="2" id="KW-1185">Reference proteome</keyword>
<name>A0A1I1B9K9_9BACT</name>
<dbReference type="AlphaFoldDB" id="A0A1I1B9K9"/>
<reference evidence="1 2" key="1">
    <citation type="submission" date="2016-10" db="EMBL/GenBank/DDBJ databases">
        <authorList>
            <person name="de Groot N.N."/>
        </authorList>
    </citation>
    <scope>NUCLEOTIDE SEQUENCE [LARGE SCALE GENOMIC DNA]</scope>
    <source>
        <strain evidence="1 2">DSM 23399</strain>
    </source>
</reference>
<evidence type="ECO:0000313" key="2">
    <source>
        <dbReference type="Proteomes" id="UP000198790"/>
    </source>
</evidence>